<accession>A0A239DQT5</accession>
<dbReference type="Proteomes" id="UP000198304">
    <property type="component" value="Unassembled WGS sequence"/>
</dbReference>
<dbReference type="PANTHER" id="PTHR36443:SF1">
    <property type="entry name" value="BSR5223 PROTEIN"/>
    <property type="match status" value="1"/>
</dbReference>
<evidence type="ECO:0000313" key="3">
    <source>
        <dbReference type="Proteomes" id="UP000198304"/>
    </source>
</evidence>
<proteinExistence type="predicted"/>
<keyword evidence="1" id="KW-0812">Transmembrane</keyword>
<feature type="transmembrane region" description="Helical" evidence="1">
    <location>
        <begin position="46"/>
        <end position="68"/>
    </location>
</feature>
<dbReference type="RefSeq" id="WP_089282744.1">
    <property type="nucleotide sequence ID" value="NZ_FZOJ01000008.1"/>
</dbReference>
<dbReference type="AlphaFoldDB" id="A0A239DQT5"/>
<reference evidence="3" key="1">
    <citation type="submission" date="2017-06" db="EMBL/GenBank/DDBJ databases">
        <authorList>
            <person name="Varghese N."/>
            <person name="Submissions S."/>
        </authorList>
    </citation>
    <scope>NUCLEOTIDE SEQUENCE [LARGE SCALE GENOMIC DNA]</scope>
    <source>
        <strain evidence="3">SCA</strain>
    </source>
</reference>
<evidence type="ECO:0000313" key="2">
    <source>
        <dbReference type="EMBL" id="SNS34093.1"/>
    </source>
</evidence>
<dbReference type="PANTHER" id="PTHR36443">
    <property type="entry name" value="BSR5223 PROTEIN"/>
    <property type="match status" value="1"/>
</dbReference>
<keyword evidence="1" id="KW-1133">Transmembrane helix</keyword>
<evidence type="ECO:0008006" key="4">
    <source>
        <dbReference type="Google" id="ProtNLM"/>
    </source>
</evidence>
<keyword evidence="3" id="KW-1185">Reference proteome</keyword>
<feature type="transmembrane region" description="Helical" evidence="1">
    <location>
        <begin position="7"/>
        <end position="26"/>
    </location>
</feature>
<gene>
    <name evidence="2" type="ORF">SAMN05446037_100865</name>
</gene>
<protein>
    <recommendedName>
        <fullName evidence="4">DUF2905 domain-containing protein</fullName>
    </recommendedName>
</protein>
<sequence length="70" mass="7710">MESFGRLIIIIGLAVTIFGVMLLFGGKLGLGKLPGDLFFQKGNTTFYFPVVSSIILSLLLTAILNLFFRR</sequence>
<dbReference type="EMBL" id="FZOJ01000008">
    <property type="protein sequence ID" value="SNS34093.1"/>
    <property type="molecule type" value="Genomic_DNA"/>
</dbReference>
<evidence type="ECO:0000256" key="1">
    <source>
        <dbReference type="SAM" id="Phobius"/>
    </source>
</evidence>
<name>A0A239DQT5_9FIRM</name>
<keyword evidence="1" id="KW-0472">Membrane</keyword>
<organism evidence="2 3">
    <name type="scientific">Anaerovirgula multivorans</name>
    <dbReference type="NCBI Taxonomy" id="312168"/>
    <lineage>
        <taxon>Bacteria</taxon>
        <taxon>Bacillati</taxon>
        <taxon>Bacillota</taxon>
        <taxon>Clostridia</taxon>
        <taxon>Peptostreptococcales</taxon>
        <taxon>Natronincolaceae</taxon>
        <taxon>Anaerovirgula</taxon>
    </lineage>
</organism>
<dbReference type="Pfam" id="PF11146">
    <property type="entry name" value="DUF2905"/>
    <property type="match status" value="1"/>
</dbReference>
<dbReference type="InterPro" id="IPR021320">
    <property type="entry name" value="DUF2905"/>
</dbReference>